<evidence type="ECO:0000313" key="1">
    <source>
        <dbReference type="EMBL" id="UXY39306.1"/>
    </source>
</evidence>
<gene>
    <name evidence="1" type="ORF">N8I86_34130</name>
</gene>
<reference evidence="1" key="1">
    <citation type="submission" date="2022-10" db="EMBL/GenBank/DDBJ databases">
        <authorList>
            <person name="Mo P."/>
        </authorList>
    </citation>
    <scope>NUCLEOTIDE SEQUENCE</scope>
    <source>
        <strain evidence="1">HUAS 14-6</strain>
    </source>
</reference>
<organism evidence="1 2">
    <name type="scientific">Streptomyces albidocamelliae</name>
    <dbReference type="NCBI Taxonomy" id="2981135"/>
    <lineage>
        <taxon>Bacteria</taxon>
        <taxon>Bacillati</taxon>
        <taxon>Actinomycetota</taxon>
        <taxon>Actinomycetes</taxon>
        <taxon>Kitasatosporales</taxon>
        <taxon>Streptomycetaceae</taxon>
        <taxon>Streptomyces</taxon>
    </lineage>
</organism>
<keyword evidence="2" id="KW-1185">Reference proteome</keyword>
<protein>
    <submittedName>
        <fullName evidence="1">Uncharacterized protein</fullName>
    </submittedName>
</protein>
<accession>A0ABY6EYA5</accession>
<dbReference type="Proteomes" id="UP001060733">
    <property type="component" value="Chromosome"/>
</dbReference>
<dbReference type="RefSeq" id="WP_263279547.1">
    <property type="nucleotide sequence ID" value="NZ_CP106795.1"/>
</dbReference>
<dbReference type="EMBL" id="CP106795">
    <property type="protein sequence ID" value="UXY39306.1"/>
    <property type="molecule type" value="Genomic_DNA"/>
</dbReference>
<evidence type="ECO:0000313" key="2">
    <source>
        <dbReference type="Proteomes" id="UP001060733"/>
    </source>
</evidence>
<sequence length="82" mass="8970">MRALLRQAVDDLARDPRGVRAREALTAGHLSGAPTQEAAARRLGLPYGTYRRHLRQGLDLLCEAQWQRESYGTGEAEPGPGS</sequence>
<proteinExistence type="predicted"/>
<name>A0ABY6EYA5_9ACTN</name>